<evidence type="ECO:0000256" key="4">
    <source>
        <dbReference type="ARBA" id="ARBA00023002"/>
    </source>
</evidence>
<feature type="binding site" evidence="10">
    <location>
        <begin position="19"/>
        <end position="21"/>
    </location>
    <ligand>
        <name>shikimate</name>
        <dbReference type="ChEBI" id="CHEBI:36208"/>
    </ligand>
</feature>
<dbReference type="Gene3D" id="3.40.50.720">
    <property type="entry name" value="NAD(P)-binding Rossmann-like Domain"/>
    <property type="match status" value="1"/>
</dbReference>
<reference evidence="14 15" key="1">
    <citation type="submission" date="2017-05" db="EMBL/GenBank/DDBJ databases">
        <title>Vagococcus spp. assemblies.</title>
        <authorList>
            <person name="Gulvik C.A."/>
        </authorList>
    </citation>
    <scope>NUCLEOTIDE SEQUENCE [LARGE SCALE GENOMIC DNA]</scope>
    <source>
        <strain evidence="14 15">CCUG 51432</strain>
    </source>
</reference>
<dbReference type="Pfam" id="PF18317">
    <property type="entry name" value="SDH_C"/>
    <property type="match status" value="1"/>
</dbReference>
<dbReference type="Gene3D" id="3.40.50.10860">
    <property type="entry name" value="Leucine Dehydrogenase, chain A, domain 1"/>
    <property type="match status" value="1"/>
</dbReference>
<dbReference type="PANTHER" id="PTHR21089">
    <property type="entry name" value="SHIKIMATE DEHYDROGENASE"/>
    <property type="match status" value="1"/>
</dbReference>
<dbReference type="PANTHER" id="PTHR21089:SF1">
    <property type="entry name" value="BIFUNCTIONAL 3-DEHYDROQUINATE DEHYDRATASE_SHIKIMATE DEHYDROGENASE, CHLOROPLASTIC"/>
    <property type="match status" value="1"/>
</dbReference>
<dbReference type="UniPathway" id="UPA00053">
    <property type="reaction ID" value="UER00087"/>
</dbReference>
<comment type="subunit">
    <text evidence="10">Homodimer.</text>
</comment>
<dbReference type="CDD" id="cd01065">
    <property type="entry name" value="NAD_bind_Shikimate_DH"/>
    <property type="match status" value="1"/>
</dbReference>
<dbReference type="GO" id="GO:0030266">
    <property type="term" value="F:quinate 3-dehydrogenase (NAD+) activity"/>
    <property type="evidence" value="ECO:0007669"/>
    <property type="project" value="UniProtKB-EC"/>
</dbReference>
<keyword evidence="4 10" id="KW-0560">Oxidoreductase</keyword>
<evidence type="ECO:0000313" key="14">
    <source>
        <dbReference type="EMBL" id="RSU10997.1"/>
    </source>
</evidence>
<dbReference type="Pfam" id="PF01488">
    <property type="entry name" value="Shikimate_DH"/>
    <property type="match status" value="1"/>
</dbReference>
<dbReference type="EMBL" id="NGKA01000012">
    <property type="protein sequence ID" value="RSU10997.1"/>
    <property type="molecule type" value="Genomic_DNA"/>
</dbReference>
<dbReference type="InterPro" id="IPR041121">
    <property type="entry name" value="SDH_C"/>
</dbReference>
<evidence type="ECO:0000256" key="3">
    <source>
        <dbReference type="ARBA" id="ARBA00022857"/>
    </source>
</evidence>
<dbReference type="Pfam" id="PF08501">
    <property type="entry name" value="Shikimate_dh_N"/>
    <property type="match status" value="1"/>
</dbReference>
<dbReference type="InterPro" id="IPR046346">
    <property type="entry name" value="Aminoacid_DH-like_N_sf"/>
</dbReference>
<dbReference type="InterPro" id="IPR036291">
    <property type="entry name" value="NAD(P)-bd_dom_sf"/>
</dbReference>
<evidence type="ECO:0000256" key="1">
    <source>
        <dbReference type="ARBA" id="ARBA00004871"/>
    </source>
</evidence>
<evidence type="ECO:0000313" key="15">
    <source>
        <dbReference type="Proteomes" id="UP000287605"/>
    </source>
</evidence>
<feature type="binding site" evidence="10">
    <location>
        <position position="231"/>
    </location>
    <ligand>
        <name>NADP(+)</name>
        <dbReference type="ChEBI" id="CHEBI:58349"/>
    </ligand>
</feature>
<comment type="caution">
    <text evidence="14">The sequence shown here is derived from an EMBL/GenBank/DDBJ whole genome shotgun (WGS) entry which is preliminary data.</text>
</comment>
<evidence type="ECO:0000256" key="2">
    <source>
        <dbReference type="ARBA" id="ARBA00022605"/>
    </source>
</evidence>
<comment type="caution">
    <text evidence="10">Lacks conserved residue(s) required for the propagation of feature annotation.</text>
</comment>
<feature type="binding site" evidence="10">
    <location>
        <position position="91"/>
    </location>
    <ligand>
        <name>shikimate</name>
        <dbReference type="ChEBI" id="CHEBI:36208"/>
    </ligand>
</feature>
<protein>
    <recommendedName>
        <fullName evidence="10">Shikimate dehydrogenase (NADP(+))</fullName>
        <shortName evidence="10">SDH</shortName>
        <ecNumber evidence="10">1.1.1.25</ecNumber>
    </recommendedName>
</protein>
<evidence type="ECO:0000256" key="8">
    <source>
        <dbReference type="ARBA" id="ARBA00052329"/>
    </source>
</evidence>
<feature type="domain" description="Quinate/shikimate 5-dehydrogenase/glutamyl-tRNA reductase" evidence="11">
    <location>
        <begin position="114"/>
        <end position="204"/>
    </location>
</feature>
<proteinExistence type="inferred from homology"/>
<comment type="catalytic activity">
    <reaction evidence="8">
        <text>shikimate + NAD(+) = 3-dehydroshikimate + NADH + H(+)</text>
        <dbReference type="Rhea" id="RHEA:17741"/>
        <dbReference type="ChEBI" id="CHEBI:15378"/>
        <dbReference type="ChEBI" id="CHEBI:16630"/>
        <dbReference type="ChEBI" id="CHEBI:36208"/>
        <dbReference type="ChEBI" id="CHEBI:57540"/>
        <dbReference type="ChEBI" id="CHEBI:57945"/>
    </reaction>
</comment>
<evidence type="ECO:0000256" key="6">
    <source>
        <dbReference type="ARBA" id="ARBA00049442"/>
    </source>
</evidence>
<organism evidence="14 15">
    <name type="scientific">Vagococcus elongatus</name>
    <dbReference type="NCBI Taxonomy" id="180344"/>
    <lineage>
        <taxon>Bacteria</taxon>
        <taxon>Bacillati</taxon>
        <taxon>Bacillota</taxon>
        <taxon>Bacilli</taxon>
        <taxon>Lactobacillales</taxon>
        <taxon>Enterococcaceae</taxon>
        <taxon>Vagococcus</taxon>
    </lineage>
</organism>
<feature type="binding site" evidence="10">
    <location>
        <position position="254"/>
    </location>
    <ligand>
        <name>NADP(+)</name>
        <dbReference type="ChEBI" id="CHEBI:58349"/>
    </ligand>
</feature>
<dbReference type="GO" id="GO:0008652">
    <property type="term" value="P:amino acid biosynthetic process"/>
    <property type="evidence" value="ECO:0007669"/>
    <property type="project" value="UniProtKB-KW"/>
</dbReference>
<feature type="active site" description="Proton acceptor" evidence="10">
    <location>
        <position position="70"/>
    </location>
</feature>
<dbReference type="FunFam" id="3.40.50.720:FF:000086">
    <property type="entry name" value="Quinate/shikimate dehydrogenase"/>
    <property type="match status" value="1"/>
</dbReference>
<dbReference type="Proteomes" id="UP000287605">
    <property type="component" value="Unassembled WGS sequence"/>
</dbReference>
<evidence type="ECO:0000259" key="13">
    <source>
        <dbReference type="Pfam" id="PF18317"/>
    </source>
</evidence>
<feature type="binding site" evidence="10">
    <location>
        <position position="261"/>
    </location>
    <ligand>
        <name>shikimate</name>
        <dbReference type="ChEBI" id="CHEBI:36208"/>
    </ligand>
</feature>
<dbReference type="NCBIfam" id="NF001319">
    <property type="entry name" value="PRK00258.3-3"/>
    <property type="match status" value="1"/>
</dbReference>
<comment type="pathway">
    <text evidence="9">Aromatic compound metabolism; 3,4-dihydroxybenzoate biosynthesis; 3-dehydroquinate from D-quinate (NAD(+) route).</text>
</comment>
<sequence length="287" mass="31404">MITGATRLAAVLAKPIKHSLSPFIHNSAFKLTQTDGVYLAFEIEKEDLAQSIETIRRWDMYGVNLSMPYKQAVIPYMDELATEVTLIGAMNTVVNQQGKLVGYNTDGIGFINSLADHQVTAAGKKVVVLGAGGAAMAIITQLALAQAEEIIIFKRYNSRSEKVAAQLEKIQQAAGTKISLIPLENQKHLKATLASADILVNTTSVGMTPEEEISLIPAPSWLPSDLFVADIIYQPQQTLLLKQAEISGCRYMNGIGMLIHQAAEAFYLWTGEKMPVKIITKKIKEML</sequence>
<feature type="binding site" evidence="10">
    <location>
        <position position="66"/>
    </location>
    <ligand>
        <name>shikimate</name>
        <dbReference type="ChEBI" id="CHEBI:36208"/>
    </ligand>
</feature>
<dbReference type="GO" id="GO:0009423">
    <property type="term" value="P:chorismate biosynthetic process"/>
    <property type="evidence" value="ECO:0007669"/>
    <property type="project" value="UniProtKB-UniRule"/>
</dbReference>
<feature type="binding site" evidence="10">
    <location>
        <begin position="130"/>
        <end position="134"/>
    </location>
    <ligand>
        <name>NADP(+)</name>
        <dbReference type="ChEBI" id="CHEBI:58349"/>
    </ligand>
</feature>
<dbReference type="InterPro" id="IPR006151">
    <property type="entry name" value="Shikm_DH/Glu-tRNA_Rdtase"/>
</dbReference>
<dbReference type="GO" id="GO:0009073">
    <property type="term" value="P:aromatic amino acid family biosynthetic process"/>
    <property type="evidence" value="ECO:0007669"/>
    <property type="project" value="UniProtKB-KW"/>
</dbReference>
<name>A0A430ASF6_9ENTE</name>
<evidence type="ECO:0000256" key="10">
    <source>
        <dbReference type="HAMAP-Rule" id="MF_00222"/>
    </source>
</evidence>
<feature type="binding site" evidence="10">
    <location>
        <position position="233"/>
    </location>
    <ligand>
        <name>shikimate</name>
        <dbReference type="ChEBI" id="CHEBI:36208"/>
    </ligand>
</feature>
<dbReference type="HAMAP" id="MF_00222">
    <property type="entry name" value="Shikimate_DH_AroE"/>
    <property type="match status" value="1"/>
</dbReference>
<keyword evidence="15" id="KW-1185">Reference proteome</keyword>
<dbReference type="InterPro" id="IPR013708">
    <property type="entry name" value="Shikimate_DH-bd_N"/>
</dbReference>
<dbReference type="AlphaFoldDB" id="A0A430ASF6"/>
<dbReference type="NCBIfam" id="TIGR00507">
    <property type="entry name" value="aroE"/>
    <property type="match status" value="1"/>
</dbReference>
<comment type="catalytic activity">
    <reaction evidence="7">
        <text>L-quinate + NAD(+) = 3-dehydroquinate + NADH + H(+)</text>
        <dbReference type="Rhea" id="RHEA:22364"/>
        <dbReference type="ChEBI" id="CHEBI:15378"/>
        <dbReference type="ChEBI" id="CHEBI:29751"/>
        <dbReference type="ChEBI" id="CHEBI:32364"/>
        <dbReference type="ChEBI" id="CHEBI:57540"/>
        <dbReference type="ChEBI" id="CHEBI:57945"/>
        <dbReference type="EC" id="1.1.1.24"/>
    </reaction>
</comment>
<dbReference type="GO" id="GO:0052734">
    <property type="term" value="F:shikimate 3-dehydrogenase (NAD+) activity"/>
    <property type="evidence" value="ECO:0007669"/>
    <property type="project" value="RHEA"/>
</dbReference>
<dbReference type="InterPro" id="IPR011342">
    <property type="entry name" value="Shikimate_DH"/>
</dbReference>
<comment type="similarity">
    <text evidence="10">Belongs to the shikimate dehydrogenase family.</text>
</comment>
<evidence type="ECO:0000259" key="11">
    <source>
        <dbReference type="Pfam" id="PF01488"/>
    </source>
</evidence>
<dbReference type="GO" id="GO:0050661">
    <property type="term" value="F:NADP binding"/>
    <property type="evidence" value="ECO:0007669"/>
    <property type="project" value="InterPro"/>
</dbReference>
<dbReference type="OrthoDB" id="9792692at2"/>
<evidence type="ECO:0000256" key="7">
    <source>
        <dbReference type="ARBA" id="ARBA00051639"/>
    </source>
</evidence>
<feature type="domain" description="SDH C-terminal" evidence="13">
    <location>
        <begin position="254"/>
        <end position="282"/>
    </location>
</feature>
<keyword evidence="2 10" id="KW-0028">Amino-acid biosynthesis</keyword>
<feature type="binding site" evidence="10">
    <location>
        <position position="106"/>
    </location>
    <ligand>
        <name>shikimate</name>
        <dbReference type="ChEBI" id="CHEBI:36208"/>
    </ligand>
</feature>
<keyword evidence="5 10" id="KW-0057">Aromatic amino acid biosynthesis</keyword>
<dbReference type="GO" id="GO:0004764">
    <property type="term" value="F:shikimate 3-dehydrogenase (NADP+) activity"/>
    <property type="evidence" value="ECO:0007669"/>
    <property type="project" value="UniProtKB-UniRule"/>
</dbReference>
<gene>
    <name evidence="10" type="primary">aroE</name>
    <name evidence="14" type="ORF">CBF29_08525</name>
</gene>
<comment type="catalytic activity">
    <reaction evidence="6 10">
        <text>shikimate + NADP(+) = 3-dehydroshikimate + NADPH + H(+)</text>
        <dbReference type="Rhea" id="RHEA:17737"/>
        <dbReference type="ChEBI" id="CHEBI:15378"/>
        <dbReference type="ChEBI" id="CHEBI:16630"/>
        <dbReference type="ChEBI" id="CHEBI:36208"/>
        <dbReference type="ChEBI" id="CHEBI:57783"/>
        <dbReference type="ChEBI" id="CHEBI:58349"/>
        <dbReference type="EC" id="1.1.1.25"/>
    </reaction>
</comment>
<evidence type="ECO:0000259" key="12">
    <source>
        <dbReference type="Pfam" id="PF08501"/>
    </source>
</evidence>
<comment type="function">
    <text evidence="10">Involved in the biosynthesis of the chorismate, which leads to the biosynthesis of aromatic amino acids. Catalyzes the reversible NADPH linked reduction of 3-dehydroshikimate (DHSA) to yield shikimate (SA).</text>
</comment>
<dbReference type="SUPFAM" id="SSF51735">
    <property type="entry name" value="NAD(P)-binding Rossmann-fold domains"/>
    <property type="match status" value="1"/>
</dbReference>
<comment type="pathway">
    <text evidence="1 10">Metabolic intermediate biosynthesis; chorismate biosynthesis; chorismate from D-erythrose 4-phosphate and phosphoenolpyruvate: step 4/7.</text>
</comment>
<feature type="domain" description="Shikimate dehydrogenase substrate binding N-terminal" evidence="12">
    <location>
        <begin position="11"/>
        <end position="93"/>
    </location>
</feature>
<evidence type="ECO:0000256" key="5">
    <source>
        <dbReference type="ARBA" id="ARBA00023141"/>
    </source>
</evidence>
<accession>A0A430ASF6</accession>
<dbReference type="RefSeq" id="WP_126809322.1">
    <property type="nucleotide sequence ID" value="NZ_NGKA01000012.1"/>
</dbReference>
<dbReference type="EC" id="1.1.1.25" evidence="10"/>
<dbReference type="InterPro" id="IPR022893">
    <property type="entry name" value="Shikimate_DH_fam"/>
</dbReference>
<evidence type="ECO:0000256" key="9">
    <source>
        <dbReference type="ARBA" id="ARBA00060613"/>
    </source>
</evidence>
<dbReference type="GO" id="GO:0019632">
    <property type="term" value="P:shikimate metabolic process"/>
    <property type="evidence" value="ECO:0007669"/>
    <property type="project" value="InterPro"/>
</dbReference>
<dbReference type="SUPFAM" id="SSF53223">
    <property type="entry name" value="Aminoacid dehydrogenase-like, N-terminal domain"/>
    <property type="match status" value="1"/>
</dbReference>
<keyword evidence="3 10" id="KW-0521">NADP</keyword>